<gene>
    <name evidence="1" type="ORF">NUM_04640</name>
</gene>
<name>A0A8J4EL46_9ACTN</name>
<dbReference type="EMBL" id="BOPO01000004">
    <property type="protein sequence ID" value="GIL25209.1"/>
    <property type="molecule type" value="Genomic_DNA"/>
</dbReference>
<reference evidence="2" key="1">
    <citation type="journal article" date="2021" name="Int. J. Syst. Evol. Microbiol.">
        <title>Actinocatenispora comari sp. nov., an endophytic actinomycete isolated from aerial parts of Comarum salesowianum.</title>
        <authorList>
            <person name="Oyunbileg N."/>
            <person name="Iizaka Y."/>
            <person name="Hamada M."/>
            <person name="Davaapurev B.O."/>
            <person name="Fukumoto A."/>
            <person name="Tsetseg B."/>
            <person name="Kato F."/>
            <person name="Tamura T."/>
            <person name="Batkhuu J."/>
            <person name="Anzai Y."/>
        </authorList>
    </citation>
    <scope>NUCLEOTIDE SEQUENCE [LARGE SCALE GENOMIC DNA]</scope>
    <source>
        <strain evidence="2">NUM-2625</strain>
    </source>
</reference>
<accession>A0A8J4EL46</accession>
<sequence>MANVAGEAGQREAVGNAESEGRKREVLGSVAFRAVGLTIDRASWQNRQFVCSCCGTQAERTWASVRDGEPVAAVYYASCYHHDGVHEAWIDAILGSWATETFDDHVTFGCRVGPVADSPTPAATLVNGGAVAADSPIYGHKLSRDEGLAHPRLAEFWQVVDTVLEHDEVVRQHMYGTAQSS</sequence>
<protein>
    <submittedName>
        <fullName evidence="1">Uncharacterized protein</fullName>
    </submittedName>
</protein>
<keyword evidence="2" id="KW-1185">Reference proteome</keyword>
<dbReference type="AlphaFoldDB" id="A0A8J4EL46"/>
<organism evidence="1 2">
    <name type="scientific">Actinocatenispora comari</name>
    <dbReference type="NCBI Taxonomy" id="2807577"/>
    <lineage>
        <taxon>Bacteria</taxon>
        <taxon>Bacillati</taxon>
        <taxon>Actinomycetota</taxon>
        <taxon>Actinomycetes</taxon>
        <taxon>Micromonosporales</taxon>
        <taxon>Micromonosporaceae</taxon>
        <taxon>Actinocatenispora</taxon>
    </lineage>
</organism>
<evidence type="ECO:0000313" key="1">
    <source>
        <dbReference type="EMBL" id="GIL25209.1"/>
    </source>
</evidence>
<evidence type="ECO:0000313" key="2">
    <source>
        <dbReference type="Proteomes" id="UP000614996"/>
    </source>
</evidence>
<dbReference type="Proteomes" id="UP000614996">
    <property type="component" value="Unassembled WGS sequence"/>
</dbReference>
<proteinExistence type="predicted"/>
<comment type="caution">
    <text evidence="1">The sequence shown here is derived from an EMBL/GenBank/DDBJ whole genome shotgun (WGS) entry which is preliminary data.</text>
</comment>